<feature type="transmembrane region" description="Helical" evidence="1">
    <location>
        <begin position="12"/>
        <end position="29"/>
    </location>
</feature>
<evidence type="ECO:0000256" key="1">
    <source>
        <dbReference type="SAM" id="Phobius"/>
    </source>
</evidence>
<keyword evidence="3" id="KW-1185">Reference proteome</keyword>
<dbReference type="EMBL" id="CP036278">
    <property type="protein sequence ID" value="QDU57724.1"/>
    <property type="molecule type" value="Genomic_DNA"/>
</dbReference>
<evidence type="ECO:0000313" key="3">
    <source>
        <dbReference type="Proteomes" id="UP000315750"/>
    </source>
</evidence>
<keyword evidence="1" id="KW-0472">Membrane</keyword>
<dbReference type="AlphaFoldDB" id="A0A518ASL8"/>
<accession>A0A518ASL8</accession>
<keyword evidence="1" id="KW-0812">Transmembrane</keyword>
<proteinExistence type="predicted"/>
<dbReference type="KEGG" id="amuc:Pan181_39460"/>
<dbReference type="RefSeq" id="WP_145249043.1">
    <property type="nucleotide sequence ID" value="NZ_CP036278.1"/>
</dbReference>
<protein>
    <submittedName>
        <fullName evidence="2">Uncharacterized protein</fullName>
    </submittedName>
</protein>
<keyword evidence="1" id="KW-1133">Transmembrane helix</keyword>
<gene>
    <name evidence="2" type="ORF">Pan181_39460</name>
</gene>
<reference evidence="2 3" key="1">
    <citation type="submission" date="2019-02" db="EMBL/GenBank/DDBJ databases">
        <title>Deep-cultivation of Planctomycetes and their phenomic and genomic characterization uncovers novel biology.</title>
        <authorList>
            <person name="Wiegand S."/>
            <person name="Jogler M."/>
            <person name="Boedeker C."/>
            <person name="Pinto D."/>
            <person name="Vollmers J."/>
            <person name="Rivas-Marin E."/>
            <person name="Kohn T."/>
            <person name="Peeters S.H."/>
            <person name="Heuer A."/>
            <person name="Rast P."/>
            <person name="Oberbeckmann S."/>
            <person name="Bunk B."/>
            <person name="Jeske O."/>
            <person name="Meyerdierks A."/>
            <person name="Storesund J.E."/>
            <person name="Kallscheuer N."/>
            <person name="Luecker S."/>
            <person name="Lage O.M."/>
            <person name="Pohl T."/>
            <person name="Merkel B.J."/>
            <person name="Hornburger P."/>
            <person name="Mueller R.-W."/>
            <person name="Bruemmer F."/>
            <person name="Labrenz M."/>
            <person name="Spormann A.M."/>
            <person name="Op den Camp H."/>
            <person name="Overmann J."/>
            <person name="Amann R."/>
            <person name="Jetten M.S.M."/>
            <person name="Mascher T."/>
            <person name="Medema M.H."/>
            <person name="Devos D.P."/>
            <person name="Kaster A.-K."/>
            <person name="Ovreas L."/>
            <person name="Rohde M."/>
            <person name="Galperin M.Y."/>
            <person name="Jogler C."/>
        </authorList>
    </citation>
    <scope>NUCLEOTIDE SEQUENCE [LARGE SCALE GENOMIC DNA]</scope>
    <source>
        <strain evidence="2 3">Pan181</strain>
    </source>
</reference>
<name>A0A518ASL8_9BACT</name>
<organism evidence="2 3">
    <name type="scientific">Aeoliella mucimassa</name>
    <dbReference type="NCBI Taxonomy" id="2527972"/>
    <lineage>
        <taxon>Bacteria</taxon>
        <taxon>Pseudomonadati</taxon>
        <taxon>Planctomycetota</taxon>
        <taxon>Planctomycetia</taxon>
        <taxon>Pirellulales</taxon>
        <taxon>Lacipirellulaceae</taxon>
        <taxon>Aeoliella</taxon>
    </lineage>
</organism>
<dbReference type="Proteomes" id="UP000315750">
    <property type="component" value="Chromosome"/>
</dbReference>
<evidence type="ECO:0000313" key="2">
    <source>
        <dbReference type="EMBL" id="QDU57724.1"/>
    </source>
</evidence>
<sequence>MKRLARFSLRDVIYVTTIVALALALWLTSRKVPEPTRPGSFPVGGPQTTVTGPLLVNYRQQTSASSSSGSDNVPMRALHFLDDAVVFEYESGGFMYLEKSRIVNLSWRVDE</sequence>